<name>A0A8J6N4Q4_9BACT</name>
<accession>A0A8J6N4Q4</accession>
<organism evidence="2 3">
    <name type="scientific">Candidatus Desulfaltia bathyphila</name>
    <dbReference type="NCBI Taxonomy" id="2841697"/>
    <lineage>
        <taxon>Bacteria</taxon>
        <taxon>Pseudomonadati</taxon>
        <taxon>Thermodesulfobacteriota</taxon>
        <taxon>Desulfobacteria</taxon>
        <taxon>Desulfobacterales</taxon>
        <taxon>Desulfobacterales incertae sedis</taxon>
        <taxon>Candidatus Desulfaltia</taxon>
    </lineage>
</organism>
<gene>
    <name evidence="2" type="ORF">H8E80_01290</name>
</gene>
<dbReference type="EMBL" id="JACNLL010000018">
    <property type="protein sequence ID" value="MBC8198670.1"/>
    <property type="molecule type" value="Genomic_DNA"/>
</dbReference>
<reference evidence="2 3" key="1">
    <citation type="submission" date="2020-08" db="EMBL/GenBank/DDBJ databases">
        <title>Bridging the membrane lipid divide: bacteria of the FCB group superphylum have the potential to synthesize archaeal ether lipids.</title>
        <authorList>
            <person name="Villanueva L."/>
            <person name="Von Meijenfeldt F.A.B."/>
            <person name="Westbye A.B."/>
            <person name="Yadav S."/>
            <person name="Hopmans E.C."/>
            <person name="Dutilh B.E."/>
            <person name="Sinninghe Damste J.S."/>
        </authorList>
    </citation>
    <scope>NUCLEOTIDE SEQUENCE [LARGE SCALE GENOMIC DNA]</scope>
    <source>
        <strain evidence="2">NIOZ-UU82</strain>
    </source>
</reference>
<evidence type="ECO:0000313" key="3">
    <source>
        <dbReference type="Proteomes" id="UP000603545"/>
    </source>
</evidence>
<dbReference type="AlphaFoldDB" id="A0A8J6N4Q4"/>
<evidence type="ECO:0000313" key="2">
    <source>
        <dbReference type="EMBL" id="MBC8198670.1"/>
    </source>
</evidence>
<keyword evidence="1" id="KW-0472">Membrane</keyword>
<protein>
    <submittedName>
        <fullName evidence="2">Uncharacterized protein</fullName>
    </submittedName>
</protein>
<comment type="caution">
    <text evidence="2">The sequence shown here is derived from an EMBL/GenBank/DDBJ whole genome shotgun (WGS) entry which is preliminary data.</text>
</comment>
<sequence>MFETLQKLFQWLPTLPVEAKIPITIAMVSVAAFFVVMLWYPTSAIVSEVSPQQIREMLNELSNIQQNWDSRWRDVEPLAERARASFEKRFPKQAAKIEEAQKTYKSVSDVARVLKIQLQIVNDHLQK</sequence>
<dbReference type="Proteomes" id="UP000603545">
    <property type="component" value="Unassembled WGS sequence"/>
</dbReference>
<keyword evidence="1" id="KW-0812">Transmembrane</keyword>
<evidence type="ECO:0000256" key="1">
    <source>
        <dbReference type="SAM" id="Phobius"/>
    </source>
</evidence>
<proteinExistence type="predicted"/>
<keyword evidence="1" id="KW-1133">Transmembrane helix</keyword>
<feature type="transmembrane region" description="Helical" evidence="1">
    <location>
        <begin position="21"/>
        <end position="40"/>
    </location>
</feature>